<dbReference type="AlphaFoldDB" id="A0A816DKA1"/>
<evidence type="ECO:0000313" key="1">
    <source>
        <dbReference type="EMBL" id="CAF1635328.1"/>
    </source>
</evidence>
<comment type="caution">
    <text evidence="1">The sequence shown here is derived from an EMBL/GenBank/DDBJ whole genome shotgun (WGS) entry which is preliminary data.</text>
</comment>
<name>A0A816DKA1_ADIRI</name>
<organism evidence="1 2">
    <name type="scientific">Adineta ricciae</name>
    <name type="common">Rotifer</name>
    <dbReference type="NCBI Taxonomy" id="249248"/>
    <lineage>
        <taxon>Eukaryota</taxon>
        <taxon>Metazoa</taxon>
        <taxon>Spiralia</taxon>
        <taxon>Gnathifera</taxon>
        <taxon>Rotifera</taxon>
        <taxon>Eurotatoria</taxon>
        <taxon>Bdelloidea</taxon>
        <taxon>Adinetida</taxon>
        <taxon>Adinetidae</taxon>
        <taxon>Adineta</taxon>
    </lineage>
</organism>
<gene>
    <name evidence="1" type="ORF">XAT740_LOCUS52369</name>
</gene>
<sequence length="182" mass="20520">MALSCGSVAGPANVEEVRDEKFDKIYSCADSAAQIVDDGQTFETIKRLTFNCAVGRNSYSTGNHRIRIKLHYGSAFVGIRSRHIQVEPNLNKMYCGTPSTYGWYTHGRRFVDGQWDGERIHISNADGAVIELTLHCDEHRLSIVICKDSSERDEIEVNDLHCPFPWCLFVQINRIGARLSLV</sequence>
<protein>
    <submittedName>
        <fullName evidence="1">Uncharacterized protein</fullName>
    </submittedName>
</protein>
<keyword evidence="2" id="KW-1185">Reference proteome</keyword>
<reference evidence="1" key="1">
    <citation type="submission" date="2021-02" db="EMBL/GenBank/DDBJ databases">
        <authorList>
            <person name="Nowell W R."/>
        </authorList>
    </citation>
    <scope>NUCLEOTIDE SEQUENCE</scope>
</reference>
<evidence type="ECO:0000313" key="2">
    <source>
        <dbReference type="Proteomes" id="UP000663828"/>
    </source>
</evidence>
<accession>A0A816DKA1</accession>
<proteinExistence type="predicted"/>
<dbReference type="EMBL" id="CAJNOR010008610">
    <property type="protein sequence ID" value="CAF1635328.1"/>
    <property type="molecule type" value="Genomic_DNA"/>
</dbReference>
<dbReference type="Proteomes" id="UP000663828">
    <property type="component" value="Unassembled WGS sequence"/>
</dbReference>